<organism evidence="1 2">
    <name type="scientific">Cupriavidus oxalaticus</name>
    <dbReference type="NCBI Taxonomy" id="96344"/>
    <lineage>
        <taxon>Bacteria</taxon>
        <taxon>Pseudomonadati</taxon>
        <taxon>Pseudomonadota</taxon>
        <taxon>Betaproteobacteria</taxon>
        <taxon>Burkholderiales</taxon>
        <taxon>Burkholderiaceae</taxon>
        <taxon>Cupriavidus</taxon>
    </lineage>
</organism>
<reference evidence="2" key="1">
    <citation type="submission" date="2018-01" db="EMBL/GenBank/DDBJ databases">
        <authorList>
            <person name="Gaut B.S."/>
            <person name="Morton B.R."/>
            <person name="Clegg M.T."/>
            <person name="Duvall M.R."/>
        </authorList>
    </citation>
    <scope>NUCLEOTIDE SEQUENCE [LARGE SCALE GENOMIC DNA]</scope>
</reference>
<evidence type="ECO:0000313" key="1">
    <source>
        <dbReference type="EMBL" id="SPC07583.1"/>
    </source>
</evidence>
<name>A0A375FTF6_9BURK</name>
<comment type="caution">
    <text evidence="1">The sequence shown here is derived from an EMBL/GenBank/DDBJ whole genome shotgun (WGS) entry which is preliminary data.</text>
</comment>
<protein>
    <submittedName>
        <fullName evidence="1">Uncharacterized protein</fullName>
    </submittedName>
</protein>
<accession>A0A375FTF6</accession>
<sequence>MTAYQSLYCSYQFVYLGGSVLLDYLCCLGDEICEFAYTAYRCSYPSRR</sequence>
<dbReference type="Proteomes" id="UP000256862">
    <property type="component" value="Unassembled WGS sequence"/>
</dbReference>
<dbReference type="AlphaFoldDB" id="A0A375FTF6"/>
<gene>
    <name evidence="1" type="ORF">CO2235_U770025</name>
</gene>
<evidence type="ECO:0000313" key="2">
    <source>
        <dbReference type="Proteomes" id="UP000256862"/>
    </source>
</evidence>
<proteinExistence type="predicted"/>
<dbReference type="EMBL" id="OGUS01000084">
    <property type="protein sequence ID" value="SPC07583.1"/>
    <property type="molecule type" value="Genomic_DNA"/>
</dbReference>